<dbReference type="PRINTS" id="PR00461">
    <property type="entry name" value="PLPEROXIDASE"/>
</dbReference>
<evidence type="ECO:0000256" key="9">
    <source>
        <dbReference type="ARBA" id="ARBA00022729"/>
    </source>
</evidence>
<evidence type="ECO:0000256" key="1">
    <source>
        <dbReference type="ARBA" id="ARBA00000189"/>
    </source>
</evidence>
<evidence type="ECO:0000259" key="20">
    <source>
        <dbReference type="PROSITE" id="PS50873"/>
    </source>
</evidence>
<keyword evidence="9 19" id="KW-0732">Signal</keyword>
<feature type="binding site" evidence="16">
    <location>
        <position position="82"/>
    </location>
    <ligand>
        <name>Ca(2+)</name>
        <dbReference type="ChEBI" id="CHEBI:29108"/>
        <label>1</label>
    </ligand>
</feature>
<evidence type="ECO:0000313" key="22">
    <source>
        <dbReference type="Proteomes" id="UP001161247"/>
    </source>
</evidence>
<feature type="signal peptide" evidence="19">
    <location>
        <begin position="1"/>
        <end position="27"/>
    </location>
</feature>
<evidence type="ECO:0000256" key="14">
    <source>
        <dbReference type="ARBA" id="ARBA00023180"/>
    </source>
</evidence>
<evidence type="ECO:0000256" key="18">
    <source>
        <dbReference type="PIRSR" id="PIRSR600823-5"/>
    </source>
</evidence>
<evidence type="ECO:0000256" key="8">
    <source>
        <dbReference type="ARBA" id="ARBA00022723"/>
    </source>
</evidence>
<keyword evidence="11 19" id="KW-0560">Oxidoreductase</keyword>
<dbReference type="AlphaFoldDB" id="A0AAV1E9Z1"/>
<dbReference type="Gene3D" id="1.10.420.10">
    <property type="entry name" value="Peroxidase, domain 2"/>
    <property type="match status" value="1"/>
</dbReference>
<evidence type="ECO:0000256" key="10">
    <source>
        <dbReference type="ARBA" id="ARBA00022837"/>
    </source>
</evidence>
<feature type="active site" description="Proton acceptor" evidence="15">
    <location>
        <position position="74"/>
    </location>
</feature>
<feature type="binding site" evidence="16">
    <location>
        <position position="75"/>
    </location>
    <ligand>
        <name>Ca(2+)</name>
        <dbReference type="ChEBI" id="CHEBI:29108"/>
        <label>1</label>
    </ligand>
</feature>
<dbReference type="InterPro" id="IPR010255">
    <property type="entry name" value="Haem_peroxidase_sf"/>
</dbReference>
<dbReference type="PROSITE" id="PS00435">
    <property type="entry name" value="PEROXIDASE_1"/>
    <property type="match status" value="1"/>
</dbReference>
<keyword evidence="22" id="KW-1185">Reference proteome</keyword>
<dbReference type="GO" id="GO:0140825">
    <property type="term" value="F:lactoperoxidase activity"/>
    <property type="evidence" value="ECO:0007669"/>
    <property type="project" value="UniProtKB-EC"/>
</dbReference>
<feature type="binding site" description="axial binding residue" evidence="16">
    <location>
        <position position="203"/>
    </location>
    <ligand>
        <name>heme b</name>
        <dbReference type="ChEBI" id="CHEBI:60344"/>
    </ligand>
    <ligandPart>
        <name>Fe</name>
        <dbReference type="ChEBI" id="CHEBI:18248"/>
    </ligandPart>
</feature>
<keyword evidence="7 19" id="KW-0349">Heme</keyword>
<feature type="disulfide bond" evidence="18">
    <location>
        <begin position="130"/>
        <end position="325"/>
    </location>
</feature>
<accession>A0AAV1E9Z1</accession>
<dbReference type="Gene3D" id="1.10.520.10">
    <property type="match status" value="1"/>
</dbReference>
<feature type="binding site" evidence="16">
    <location>
        <position position="96"/>
    </location>
    <ligand>
        <name>Ca(2+)</name>
        <dbReference type="ChEBI" id="CHEBI:29108"/>
        <label>1</label>
    </ligand>
</feature>
<keyword evidence="19" id="KW-0376">Hydrogen peroxide</keyword>
<evidence type="ECO:0000256" key="7">
    <source>
        <dbReference type="ARBA" id="ARBA00022617"/>
    </source>
</evidence>
<evidence type="ECO:0000256" key="5">
    <source>
        <dbReference type="ARBA" id="ARBA00012313"/>
    </source>
</evidence>
<feature type="binding site" evidence="16">
    <location>
        <position position="204"/>
    </location>
    <ligand>
        <name>Ca(2+)</name>
        <dbReference type="ChEBI" id="CHEBI:29108"/>
        <label>2</label>
    </ligand>
</feature>
<keyword evidence="19" id="KW-0964">Secreted</keyword>
<keyword evidence="10 16" id="KW-0106">Calcium</keyword>
<dbReference type="FunFam" id="1.10.420.10:FF:000006">
    <property type="entry name" value="Peroxidase"/>
    <property type="match status" value="1"/>
</dbReference>
<evidence type="ECO:0000256" key="6">
    <source>
        <dbReference type="ARBA" id="ARBA00022559"/>
    </source>
</evidence>
<evidence type="ECO:0000256" key="19">
    <source>
        <dbReference type="RuleBase" id="RU362060"/>
    </source>
</evidence>
<dbReference type="PANTHER" id="PTHR31517">
    <property type="match status" value="1"/>
</dbReference>
<evidence type="ECO:0000256" key="15">
    <source>
        <dbReference type="PIRSR" id="PIRSR600823-1"/>
    </source>
</evidence>
<name>A0AAV1E9Z1_OLDCO</name>
<feature type="binding site" evidence="16">
    <location>
        <position position="78"/>
    </location>
    <ligand>
        <name>Ca(2+)</name>
        <dbReference type="ChEBI" id="CHEBI:29108"/>
        <label>1</label>
    </ligand>
</feature>
<keyword evidence="14" id="KW-0325">Glycoprotein</keyword>
<feature type="chain" id="PRO_5043106293" description="Peroxidase" evidence="19">
    <location>
        <begin position="28"/>
        <end position="349"/>
    </location>
</feature>
<dbReference type="GO" id="GO:0046872">
    <property type="term" value="F:metal ion binding"/>
    <property type="evidence" value="ECO:0007669"/>
    <property type="project" value="UniProtKB-UniRule"/>
</dbReference>
<feature type="site" description="Transition state stabilizer" evidence="17">
    <location>
        <position position="70"/>
    </location>
</feature>
<dbReference type="Pfam" id="PF00141">
    <property type="entry name" value="peroxidase"/>
    <property type="match status" value="1"/>
</dbReference>
<comment type="cofactor">
    <cofactor evidence="16 19">
        <name>Ca(2+)</name>
        <dbReference type="ChEBI" id="CHEBI:29108"/>
    </cofactor>
    <text evidence="16 19">Binds 2 calcium ions per subunit.</text>
</comment>
<gene>
    <name evidence="21" type="ORF">OLC1_LOCUS22770</name>
</gene>
<evidence type="ECO:0000256" key="2">
    <source>
        <dbReference type="ARBA" id="ARBA00002322"/>
    </source>
</evidence>
<proteinExistence type="inferred from homology"/>
<feature type="domain" description="Plant heme peroxidase family profile" evidence="20">
    <location>
        <begin position="34"/>
        <end position="329"/>
    </location>
</feature>
<evidence type="ECO:0000256" key="12">
    <source>
        <dbReference type="ARBA" id="ARBA00023004"/>
    </source>
</evidence>
<dbReference type="FunFam" id="1.10.520.10:FF:000009">
    <property type="entry name" value="Peroxidase"/>
    <property type="match status" value="1"/>
</dbReference>
<evidence type="ECO:0000256" key="16">
    <source>
        <dbReference type="PIRSR" id="PIRSR600823-3"/>
    </source>
</evidence>
<dbReference type="SUPFAM" id="SSF48113">
    <property type="entry name" value="Heme-dependent peroxidases"/>
    <property type="match status" value="1"/>
</dbReference>
<feature type="binding site" evidence="16">
    <location>
        <position position="80"/>
    </location>
    <ligand>
        <name>Ca(2+)</name>
        <dbReference type="ChEBI" id="CHEBI:29108"/>
        <label>1</label>
    </ligand>
</feature>
<dbReference type="CDD" id="cd00693">
    <property type="entry name" value="secretory_peroxidase"/>
    <property type="match status" value="1"/>
</dbReference>
<feature type="disulfide bond" evidence="18">
    <location>
        <begin position="210"/>
        <end position="237"/>
    </location>
</feature>
<dbReference type="InterPro" id="IPR000823">
    <property type="entry name" value="Peroxidase_pln"/>
</dbReference>
<dbReference type="Proteomes" id="UP001161247">
    <property type="component" value="Chromosome 8"/>
</dbReference>
<dbReference type="InterPro" id="IPR033905">
    <property type="entry name" value="Secretory_peroxidase"/>
</dbReference>
<dbReference type="GO" id="GO:0005576">
    <property type="term" value="C:extracellular region"/>
    <property type="evidence" value="ECO:0007669"/>
    <property type="project" value="UniProtKB-SubCell"/>
</dbReference>
<dbReference type="EMBL" id="OX459125">
    <property type="protein sequence ID" value="CAI9116487.1"/>
    <property type="molecule type" value="Genomic_DNA"/>
</dbReference>
<reference evidence="21" key="1">
    <citation type="submission" date="2023-03" db="EMBL/GenBank/DDBJ databases">
        <authorList>
            <person name="Julca I."/>
        </authorList>
    </citation>
    <scope>NUCLEOTIDE SEQUENCE</scope>
</reference>
<evidence type="ECO:0000256" key="17">
    <source>
        <dbReference type="PIRSR" id="PIRSR600823-4"/>
    </source>
</evidence>
<dbReference type="GO" id="GO:0042744">
    <property type="term" value="P:hydrogen peroxide catabolic process"/>
    <property type="evidence" value="ECO:0007669"/>
    <property type="project" value="UniProtKB-KW"/>
</dbReference>
<comment type="cofactor">
    <cofactor evidence="16 19">
        <name>heme b</name>
        <dbReference type="ChEBI" id="CHEBI:60344"/>
    </cofactor>
    <text evidence="16 19">Binds 1 heme b (iron(II)-protoporphyrin IX) group per subunit.</text>
</comment>
<feature type="binding site" evidence="16">
    <location>
        <position position="84"/>
    </location>
    <ligand>
        <name>Ca(2+)</name>
        <dbReference type="ChEBI" id="CHEBI:29108"/>
        <label>1</label>
    </ligand>
</feature>
<dbReference type="GO" id="GO:0006979">
    <property type="term" value="P:response to oxidative stress"/>
    <property type="evidence" value="ECO:0007669"/>
    <property type="project" value="UniProtKB-UniRule"/>
</dbReference>
<keyword evidence="12 16" id="KW-0408">Iron</keyword>
<sequence length="349" mass="37662">MANLSTKFLALVAFSLLLLSPLDLVKAQVPIAPGLSLTFYSKSCPNLESIVRKRLQSVFKDAGLAAGVLRLQYHDCFVQGCDASLLLDGSAGGPSEKSAIPNLTLRAQAFRAIEDLRNRVHKECGRVVSCADLVAIAARDAVVLTGGPNYNVPLGRRDGLNFATANATITNLVAPTSNTTTLLAKLAVKNLDATDAVALSGAHTIGSSHCTSFTERLYPNQDPTMDKTFANNLKDTCPTPTTNKTLDMDIRSPNLFDNKYYVDLMNRQTLFTSDQDMYTDSRTRGIVTSFAVNQTLFFERFVISMLKMGQLGVLTGSSGEIRANCSARNSDNLFISSVVGDEGSHASQF</sequence>
<comment type="function">
    <text evidence="2">Removal of H(2)O(2), oxidation of toxic reductants, biosynthesis and degradation of lignin, suberization, auxin catabolism, response to environmental stresses such as wounding, pathogen attack and oxidative stress. These functions might be dependent on each isozyme/isoform in each plant tissue.</text>
</comment>
<keyword evidence="6 19" id="KW-0575">Peroxidase</keyword>
<dbReference type="EC" id="1.11.1.7" evidence="5 19"/>
<keyword evidence="8 16" id="KW-0479">Metal-binding</keyword>
<feature type="binding site" evidence="16">
    <location>
        <position position="249"/>
    </location>
    <ligand>
        <name>Ca(2+)</name>
        <dbReference type="ChEBI" id="CHEBI:29108"/>
        <label>2</label>
    </ligand>
</feature>
<dbReference type="PROSITE" id="PS50873">
    <property type="entry name" value="PEROXIDASE_4"/>
    <property type="match status" value="1"/>
</dbReference>
<evidence type="ECO:0000256" key="4">
    <source>
        <dbReference type="ARBA" id="ARBA00006873"/>
    </source>
</evidence>
<dbReference type="GO" id="GO:0020037">
    <property type="term" value="F:heme binding"/>
    <property type="evidence" value="ECO:0007669"/>
    <property type="project" value="UniProtKB-UniRule"/>
</dbReference>
<comment type="similarity">
    <text evidence="4">Belongs to the peroxidase family. Ascorbate peroxidase subfamily.</text>
</comment>
<comment type="similarity">
    <text evidence="19">Belongs to the peroxidase family. Classical plant (class III) peroxidase subfamily.</text>
</comment>
<dbReference type="PANTHER" id="PTHR31517:SF48">
    <property type="entry name" value="PEROXIDASE 16-RELATED"/>
    <property type="match status" value="1"/>
</dbReference>
<dbReference type="PRINTS" id="PR00458">
    <property type="entry name" value="PEROXIDASE"/>
</dbReference>
<dbReference type="InterPro" id="IPR002016">
    <property type="entry name" value="Haem_peroxidase"/>
</dbReference>
<feature type="disulfide bond" evidence="18">
    <location>
        <begin position="44"/>
        <end position="124"/>
    </location>
</feature>
<feature type="binding site" evidence="16">
    <location>
        <position position="257"/>
    </location>
    <ligand>
        <name>Ca(2+)</name>
        <dbReference type="ChEBI" id="CHEBI:29108"/>
        <label>2</label>
    </ligand>
</feature>
<keyword evidence="13 18" id="KW-1015">Disulfide bond</keyword>
<dbReference type="InterPro" id="IPR019793">
    <property type="entry name" value="Peroxidases_heam-ligand_BS"/>
</dbReference>
<feature type="disulfide bond" evidence="18">
    <location>
        <begin position="76"/>
        <end position="81"/>
    </location>
</feature>
<evidence type="ECO:0000256" key="13">
    <source>
        <dbReference type="ARBA" id="ARBA00023157"/>
    </source>
</evidence>
<organism evidence="21 22">
    <name type="scientific">Oldenlandia corymbosa var. corymbosa</name>
    <dbReference type="NCBI Taxonomy" id="529605"/>
    <lineage>
        <taxon>Eukaryota</taxon>
        <taxon>Viridiplantae</taxon>
        <taxon>Streptophyta</taxon>
        <taxon>Embryophyta</taxon>
        <taxon>Tracheophyta</taxon>
        <taxon>Spermatophyta</taxon>
        <taxon>Magnoliopsida</taxon>
        <taxon>eudicotyledons</taxon>
        <taxon>Gunneridae</taxon>
        <taxon>Pentapetalae</taxon>
        <taxon>asterids</taxon>
        <taxon>lamiids</taxon>
        <taxon>Gentianales</taxon>
        <taxon>Rubiaceae</taxon>
        <taxon>Rubioideae</taxon>
        <taxon>Spermacoceae</taxon>
        <taxon>Hedyotis-Oldenlandia complex</taxon>
        <taxon>Oldenlandia</taxon>
    </lineage>
</organism>
<evidence type="ECO:0000256" key="11">
    <source>
        <dbReference type="ARBA" id="ARBA00023002"/>
    </source>
</evidence>
<protein>
    <recommendedName>
        <fullName evidence="5 19">Peroxidase</fullName>
        <ecNumber evidence="5 19">1.11.1.7</ecNumber>
    </recommendedName>
</protein>
<comment type="catalytic activity">
    <reaction evidence="1 19">
        <text>2 a phenolic donor + H2O2 = 2 a phenolic radical donor + 2 H2O</text>
        <dbReference type="Rhea" id="RHEA:56136"/>
        <dbReference type="ChEBI" id="CHEBI:15377"/>
        <dbReference type="ChEBI" id="CHEBI:16240"/>
        <dbReference type="ChEBI" id="CHEBI:139520"/>
        <dbReference type="ChEBI" id="CHEBI:139521"/>
        <dbReference type="EC" id="1.11.1.7"/>
    </reaction>
</comment>
<evidence type="ECO:0000256" key="3">
    <source>
        <dbReference type="ARBA" id="ARBA00004613"/>
    </source>
</evidence>
<evidence type="ECO:0000313" key="21">
    <source>
        <dbReference type="EMBL" id="CAI9116487.1"/>
    </source>
</evidence>
<comment type="subcellular location">
    <subcellularLocation>
        <location evidence="3 19">Secreted</location>
    </subcellularLocation>
</comment>